<dbReference type="InterPro" id="IPR011335">
    <property type="entry name" value="Restrct_endonuc-II-like"/>
</dbReference>
<dbReference type="GO" id="GO:0003677">
    <property type="term" value="F:DNA binding"/>
    <property type="evidence" value="ECO:0007669"/>
    <property type="project" value="InterPro"/>
</dbReference>
<dbReference type="KEGG" id="dph:EHF33_04415"/>
<dbReference type="GO" id="GO:0015666">
    <property type="term" value="F:restriction endodeoxyribonuclease activity"/>
    <property type="evidence" value="ECO:0007669"/>
    <property type="project" value="TreeGrafter"/>
</dbReference>
<proteinExistence type="predicted"/>
<reference evidence="2 3" key="1">
    <citation type="submission" date="2018-11" db="EMBL/GenBank/DDBJ databases">
        <title>Deinococcus shelandsis sp. nov., isolated from South Shetland Islands soil of Antarctica.</title>
        <authorList>
            <person name="Tian J."/>
        </authorList>
    </citation>
    <scope>NUCLEOTIDE SEQUENCE [LARGE SCALE GENOMIC DNA]</scope>
    <source>
        <strain evidence="2 3">S14-83T</strain>
    </source>
</reference>
<dbReference type="GO" id="GO:0009307">
    <property type="term" value="P:DNA restriction-modification system"/>
    <property type="evidence" value="ECO:0007669"/>
    <property type="project" value="InterPro"/>
</dbReference>
<dbReference type="RefSeq" id="WP_124868233.1">
    <property type="nucleotide sequence ID" value="NZ_CP034183.1"/>
</dbReference>
<feature type="domain" description="Restriction endonuclease type IV Mrr" evidence="1">
    <location>
        <begin position="194"/>
        <end position="308"/>
    </location>
</feature>
<dbReference type="Gene3D" id="3.40.1350.10">
    <property type="match status" value="1"/>
</dbReference>
<gene>
    <name evidence="2" type="ORF">EHF33_04415</name>
</gene>
<evidence type="ECO:0000313" key="2">
    <source>
        <dbReference type="EMBL" id="AZI42082.1"/>
    </source>
</evidence>
<dbReference type="InterPro" id="IPR011856">
    <property type="entry name" value="tRNA_endonuc-like_dom_sf"/>
</dbReference>
<dbReference type="Pfam" id="PF04471">
    <property type="entry name" value="Mrr_cat"/>
    <property type="match status" value="1"/>
</dbReference>
<dbReference type="EMBL" id="CP034183">
    <property type="protein sequence ID" value="AZI42082.1"/>
    <property type="molecule type" value="Genomic_DNA"/>
</dbReference>
<evidence type="ECO:0000259" key="1">
    <source>
        <dbReference type="Pfam" id="PF04471"/>
    </source>
</evidence>
<dbReference type="OrthoDB" id="9803736at2"/>
<dbReference type="PANTHER" id="PTHR30015:SF7">
    <property type="entry name" value="TYPE IV METHYL-DIRECTED RESTRICTION ENZYME ECOKMRR"/>
    <property type="match status" value="1"/>
</dbReference>
<sequence length="332" mass="36894">MTENSMPTAPRIFVVRAEVGKYADDFKKGGYVAIGWLPNTNLSQVHDKNELKNLYETLSPDGVTPMQIGNQVGQISRFMFDIKAGDYILTPTAETEWINWGIVLDETYTFAIANDGCPFPHRRNVKWNKESLRRSDFSVPLKNTMRALLTLFEISKSGAKSGEIFELMGKPELINPVEARSLLMHEVVIERILEQDAEFFELLVADLLRAMGFDAQHKGKSGDGGVDAEGVLDMGGLAQIDLKVQAKRYAGAKINGSVIISFRGSIPNSSQGAFITTSDYSKSAREAAQDAKFKRVNLINGRQLVDLLAEHWDELSPEIKIPLGLQKSWLLS</sequence>
<dbReference type="SUPFAM" id="SSF52980">
    <property type="entry name" value="Restriction endonuclease-like"/>
    <property type="match status" value="1"/>
</dbReference>
<protein>
    <recommendedName>
        <fullName evidence="1">Restriction endonuclease type IV Mrr domain-containing protein</fullName>
    </recommendedName>
</protein>
<dbReference type="InterPro" id="IPR007560">
    <property type="entry name" value="Restrct_endonuc_IV_Mrr"/>
</dbReference>
<dbReference type="InterPro" id="IPR052906">
    <property type="entry name" value="Type_IV_Methyl-Rstrct_Enzyme"/>
</dbReference>
<organism evidence="2 3">
    <name type="scientific">Deinococcus psychrotolerans</name>
    <dbReference type="NCBI Taxonomy" id="2489213"/>
    <lineage>
        <taxon>Bacteria</taxon>
        <taxon>Thermotogati</taxon>
        <taxon>Deinococcota</taxon>
        <taxon>Deinococci</taxon>
        <taxon>Deinococcales</taxon>
        <taxon>Deinococcaceae</taxon>
        <taxon>Deinococcus</taxon>
    </lineage>
</organism>
<dbReference type="PANTHER" id="PTHR30015">
    <property type="entry name" value="MRR RESTRICTION SYSTEM PROTEIN"/>
    <property type="match status" value="1"/>
</dbReference>
<dbReference type="Proteomes" id="UP000276417">
    <property type="component" value="Chromosome 1"/>
</dbReference>
<keyword evidence="3" id="KW-1185">Reference proteome</keyword>
<evidence type="ECO:0000313" key="3">
    <source>
        <dbReference type="Proteomes" id="UP000276417"/>
    </source>
</evidence>
<accession>A0A3G8Y9P5</accession>
<dbReference type="AlphaFoldDB" id="A0A3G8Y9P5"/>
<name>A0A3G8Y9P5_9DEIO</name>